<dbReference type="Gene3D" id="3.20.19.10">
    <property type="entry name" value="Aconitase, domain 4"/>
    <property type="match status" value="1"/>
</dbReference>
<feature type="domain" description="Aconitase/3-isopropylmalate dehydratase large subunit alpha/beta/alpha" evidence="9">
    <location>
        <begin position="1"/>
        <end position="277"/>
    </location>
</feature>
<organism evidence="11 12">
    <name type="scientific">Malus domestica</name>
    <name type="common">Apple</name>
    <name type="synonym">Pyrus malus</name>
    <dbReference type="NCBI Taxonomy" id="3750"/>
    <lineage>
        <taxon>Eukaryota</taxon>
        <taxon>Viridiplantae</taxon>
        <taxon>Streptophyta</taxon>
        <taxon>Embryophyta</taxon>
        <taxon>Tracheophyta</taxon>
        <taxon>Spermatophyta</taxon>
        <taxon>Magnoliopsida</taxon>
        <taxon>eudicotyledons</taxon>
        <taxon>Gunneridae</taxon>
        <taxon>Pentapetalae</taxon>
        <taxon>rosids</taxon>
        <taxon>fabids</taxon>
        <taxon>Rosales</taxon>
        <taxon>Rosaceae</taxon>
        <taxon>Amygdaloideae</taxon>
        <taxon>Maleae</taxon>
        <taxon>Malus</taxon>
    </lineage>
</organism>
<dbReference type="Gene3D" id="3.30.499.10">
    <property type="entry name" value="Aconitase, domain 3"/>
    <property type="match status" value="2"/>
</dbReference>
<evidence type="ECO:0000259" key="10">
    <source>
        <dbReference type="Pfam" id="PF00694"/>
    </source>
</evidence>
<evidence type="ECO:0000259" key="9">
    <source>
        <dbReference type="Pfam" id="PF00330"/>
    </source>
</evidence>
<keyword evidence="5" id="KW-0408">Iron</keyword>
<dbReference type="InterPro" id="IPR015928">
    <property type="entry name" value="Aconitase/3IPM_dehydase_swvl"/>
</dbReference>
<keyword evidence="3" id="KW-0004">4Fe-4S</keyword>
<dbReference type="GO" id="GO:0046872">
    <property type="term" value="F:metal ion binding"/>
    <property type="evidence" value="ECO:0007669"/>
    <property type="project" value="UniProtKB-KW"/>
</dbReference>
<dbReference type="Pfam" id="PF00694">
    <property type="entry name" value="Aconitase_C"/>
    <property type="match status" value="1"/>
</dbReference>
<feature type="domain" description="Aconitase A/isopropylmalate dehydratase small subunit swivel" evidence="10">
    <location>
        <begin position="428"/>
        <end position="555"/>
    </location>
</feature>
<evidence type="ECO:0000256" key="3">
    <source>
        <dbReference type="ARBA" id="ARBA00022485"/>
    </source>
</evidence>
<keyword evidence="6" id="KW-0411">Iron-sulfur</keyword>
<dbReference type="GO" id="GO:0051539">
    <property type="term" value="F:4 iron, 4 sulfur cluster binding"/>
    <property type="evidence" value="ECO:0007669"/>
    <property type="project" value="UniProtKB-KW"/>
</dbReference>
<evidence type="ECO:0000256" key="6">
    <source>
        <dbReference type="ARBA" id="ARBA00023014"/>
    </source>
</evidence>
<reference evidence="11 12" key="1">
    <citation type="submission" date="2018-10" db="EMBL/GenBank/DDBJ databases">
        <title>A high-quality apple genome assembly.</title>
        <authorList>
            <person name="Hu J."/>
        </authorList>
    </citation>
    <scope>NUCLEOTIDE SEQUENCE [LARGE SCALE GENOMIC DNA]</scope>
    <source>
        <strain evidence="12">cv. HFTH1</strain>
        <tissue evidence="11">Young leaf</tissue>
    </source>
</reference>
<protein>
    <recommendedName>
        <fullName evidence="8">Citrate hydro-lyase</fullName>
    </recommendedName>
</protein>
<evidence type="ECO:0000256" key="7">
    <source>
        <dbReference type="ARBA" id="ARBA00023239"/>
    </source>
</evidence>
<proteinExistence type="inferred from homology"/>
<sequence length="641" mass="71577">MSPEYGATMGFFPVDNVTLQYLELTGRSNKTVKLLHIAMIEAFLRANKMFVDYNEGICSQPRQERAYTSYLQLDLADVEPCVSGPKRYLLHFTYVFHEIRPCILPHDRVPLKDVKADWHACLDKKVGFKGFAVPKEEQGKVEKFSFHGQPAELRHGSFVIAAITSCTITSNPTVMVGAGLVAKKASELGLEVGFDFDMSFHLMPMVELQNLDAGRVQPWIKTSLAPGSRVVTEYLLQSGLLKYLNQLGFNVVGYGCTTCIGNLGELDESVASAISENGIKNLNLRLKFHLFSDYYCKFQRNLRPLISPFRVLFSFSPPDFHCMVAFCRHCCCSCSIRSFNLVSYLTCSRARTKGNLLWNQLSVPSSTLYPWDMNSTYIHEPPYFKDMSKDPPGTHGVKEAYCLLNLGDSITTDHISPCGNIHKDSPAAKYLLKVGVERKDFNSYGSHRGNDEVATRGTFANIRIVNKLLNGEVGPKTIHIPTGEKLDVYDAAMKYKAAEQSTIVLAGADYGSGSARDWAAKGPMLQGVKAVIAKSLERIHRSNLVGMEIIPLSFKPGEDADTLGLTGHERYTIELPRDISEIKPGQDVKVTTDNAKSFTCTLRFDTKGAFRSMSENRQFFVRRLSRGELVTRDVDKTEKIL</sequence>
<dbReference type="Pfam" id="PF00330">
    <property type="entry name" value="Aconitase"/>
    <property type="match status" value="1"/>
</dbReference>
<dbReference type="InterPro" id="IPR018136">
    <property type="entry name" value="Aconitase_4Fe-4S_BS"/>
</dbReference>
<evidence type="ECO:0000313" key="12">
    <source>
        <dbReference type="Proteomes" id="UP000290289"/>
    </source>
</evidence>
<dbReference type="SUPFAM" id="SSF53732">
    <property type="entry name" value="Aconitase iron-sulfur domain"/>
    <property type="match status" value="1"/>
</dbReference>
<accession>A0A498KD90</accession>
<evidence type="ECO:0000256" key="5">
    <source>
        <dbReference type="ARBA" id="ARBA00023004"/>
    </source>
</evidence>
<name>A0A498KD90_MALDO</name>
<dbReference type="PROSITE" id="PS01244">
    <property type="entry name" value="ACONITASE_2"/>
    <property type="match status" value="1"/>
</dbReference>
<evidence type="ECO:0000256" key="8">
    <source>
        <dbReference type="ARBA" id="ARBA00029682"/>
    </source>
</evidence>
<dbReference type="SUPFAM" id="SSF52016">
    <property type="entry name" value="LeuD/IlvD-like"/>
    <property type="match status" value="1"/>
</dbReference>
<evidence type="ECO:0000256" key="4">
    <source>
        <dbReference type="ARBA" id="ARBA00022723"/>
    </source>
</evidence>
<dbReference type="Proteomes" id="UP000290289">
    <property type="component" value="Chromosome 3"/>
</dbReference>
<dbReference type="STRING" id="3750.A0A498KD90"/>
<keyword evidence="4" id="KW-0479">Metal-binding</keyword>
<dbReference type="GO" id="GO:0043436">
    <property type="term" value="P:oxoacid metabolic process"/>
    <property type="evidence" value="ECO:0007669"/>
    <property type="project" value="UniProtKB-ARBA"/>
</dbReference>
<evidence type="ECO:0000256" key="2">
    <source>
        <dbReference type="ARBA" id="ARBA00007185"/>
    </source>
</evidence>
<dbReference type="InterPro" id="IPR000573">
    <property type="entry name" value="AconitaseA/IPMdHydase_ssu_swvl"/>
</dbReference>
<dbReference type="InterPro" id="IPR006249">
    <property type="entry name" value="Aconitase/IRP2"/>
</dbReference>
<dbReference type="InterPro" id="IPR001030">
    <property type="entry name" value="Acoase/IPM_deHydtase_lsu_aba"/>
</dbReference>
<dbReference type="AlphaFoldDB" id="A0A498KD90"/>
<dbReference type="CDD" id="cd01580">
    <property type="entry name" value="AcnA_IRP_Swivel"/>
    <property type="match status" value="1"/>
</dbReference>
<comment type="similarity">
    <text evidence="2">Belongs to the aconitase/IPM isomerase family.</text>
</comment>
<dbReference type="InterPro" id="IPR015931">
    <property type="entry name" value="Acnase/IPM_dHydase_lsu_aba_1/3"/>
</dbReference>
<dbReference type="FunFam" id="3.20.19.10:FF:000001">
    <property type="entry name" value="Aconitate hydratase"/>
    <property type="match status" value="1"/>
</dbReference>
<dbReference type="EMBL" id="RDQH01000329">
    <property type="protein sequence ID" value="RXI03483.1"/>
    <property type="molecule type" value="Genomic_DNA"/>
</dbReference>
<dbReference type="InterPro" id="IPR044137">
    <property type="entry name" value="AcnA_IRP_Swivel"/>
</dbReference>
<dbReference type="GO" id="GO:0016836">
    <property type="term" value="F:hydro-lyase activity"/>
    <property type="evidence" value="ECO:0007669"/>
    <property type="project" value="UniProtKB-ARBA"/>
</dbReference>
<evidence type="ECO:0000313" key="11">
    <source>
        <dbReference type="EMBL" id="RXI03483.1"/>
    </source>
</evidence>
<dbReference type="Gene3D" id="6.10.190.10">
    <property type="match status" value="1"/>
</dbReference>
<keyword evidence="7" id="KW-0456">Lyase</keyword>
<comment type="cofactor">
    <cofactor evidence="1">
        <name>[4Fe-4S] cluster</name>
        <dbReference type="ChEBI" id="CHEBI:49883"/>
    </cofactor>
</comment>
<keyword evidence="12" id="KW-1185">Reference proteome</keyword>
<evidence type="ECO:0000256" key="1">
    <source>
        <dbReference type="ARBA" id="ARBA00001966"/>
    </source>
</evidence>
<dbReference type="PANTHER" id="PTHR11670">
    <property type="entry name" value="ACONITASE/IRON-RESPONSIVE ELEMENT FAMILY MEMBER"/>
    <property type="match status" value="1"/>
</dbReference>
<dbReference type="InterPro" id="IPR036008">
    <property type="entry name" value="Aconitase_4Fe-4S_dom"/>
</dbReference>
<gene>
    <name evidence="11" type="ORF">DVH24_004135</name>
</gene>
<comment type="caution">
    <text evidence="11">The sequence shown here is derived from an EMBL/GenBank/DDBJ whole genome shotgun (WGS) entry which is preliminary data.</text>
</comment>